<evidence type="ECO:0000313" key="1">
    <source>
        <dbReference type="Proteomes" id="UP000887579"/>
    </source>
</evidence>
<dbReference type="Proteomes" id="UP000887579">
    <property type="component" value="Unplaced"/>
</dbReference>
<name>A0AC34G6D8_9BILA</name>
<sequence length="118" mass="12794">MKNFIYFTVFCGLFLTFAYANTCNNCDSDIPPTAEHNCQQQAIAKKCDEGFMQGFCCKSCSPKCTKNKVATQPGCSSCDSDTPPTADHNCEQQANNGKCGESFMKGFCCKSCSPSCKA</sequence>
<reference evidence="2" key="1">
    <citation type="submission" date="2022-11" db="UniProtKB">
        <authorList>
            <consortium name="WormBaseParasite"/>
        </authorList>
    </citation>
    <scope>IDENTIFICATION</scope>
</reference>
<accession>A0AC34G6D8</accession>
<organism evidence="1 2">
    <name type="scientific">Panagrolaimus sp. ES5</name>
    <dbReference type="NCBI Taxonomy" id="591445"/>
    <lineage>
        <taxon>Eukaryota</taxon>
        <taxon>Metazoa</taxon>
        <taxon>Ecdysozoa</taxon>
        <taxon>Nematoda</taxon>
        <taxon>Chromadorea</taxon>
        <taxon>Rhabditida</taxon>
        <taxon>Tylenchina</taxon>
        <taxon>Panagrolaimomorpha</taxon>
        <taxon>Panagrolaimoidea</taxon>
        <taxon>Panagrolaimidae</taxon>
        <taxon>Panagrolaimus</taxon>
    </lineage>
</organism>
<dbReference type="WBParaSite" id="ES5_v2.g25324.t1">
    <property type="protein sequence ID" value="ES5_v2.g25324.t1"/>
    <property type="gene ID" value="ES5_v2.g25324"/>
</dbReference>
<protein>
    <submittedName>
        <fullName evidence="2">Uncharacterized protein</fullName>
    </submittedName>
</protein>
<evidence type="ECO:0000313" key="2">
    <source>
        <dbReference type="WBParaSite" id="ES5_v2.g25324.t1"/>
    </source>
</evidence>
<proteinExistence type="predicted"/>